<feature type="transmembrane region" description="Helical" evidence="16">
    <location>
        <begin position="260"/>
        <end position="281"/>
    </location>
</feature>
<dbReference type="FunFam" id="3.40.800.10:FF:000012">
    <property type="entry name" value="Arginase"/>
    <property type="match status" value="1"/>
</dbReference>
<feature type="transmembrane region" description="Helical" evidence="16">
    <location>
        <begin position="102"/>
        <end position="124"/>
    </location>
</feature>
<keyword evidence="8 16" id="KW-0812">Transmembrane</keyword>
<accession>A0A820SR91</accession>
<name>A0A820SR91_9BILA</name>
<dbReference type="GO" id="GO:0030145">
    <property type="term" value="F:manganese ion binding"/>
    <property type="evidence" value="ECO:0007669"/>
    <property type="project" value="TreeGrafter"/>
</dbReference>
<dbReference type="InterPro" id="IPR023696">
    <property type="entry name" value="Ureohydrolase_dom_sf"/>
</dbReference>
<dbReference type="Pfam" id="PF00491">
    <property type="entry name" value="Arginase"/>
    <property type="match status" value="1"/>
</dbReference>
<dbReference type="GO" id="GO:0000050">
    <property type="term" value="P:urea cycle"/>
    <property type="evidence" value="ECO:0007669"/>
    <property type="project" value="UniProtKB-KW"/>
</dbReference>
<dbReference type="NCBIfam" id="TIGR01229">
    <property type="entry name" value="rocF_arginase"/>
    <property type="match status" value="1"/>
</dbReference>
<feature type="transmembrane region" description="Helical" evidence="16">
    <location>
        <begin position="61"/>
        <end position="82"/>
    </location>
</feature>
<comment type="similarity">
    <text evidence="15">Belongs to the arginase family.</text>
</comment>
<evidence type="ECO:0000313" key="18">
    <source>
        <dbReference type="EMBL" id="CAF4149450.1"/>
    </source>
</evidence>
<evidence type="ECO:0000313" key="21">
    <source>
        <dbReference type="Proteomes" id="UP000663873"/>
    </source>
</evidence>
<keyword evidence="10" id="KW-0378">Hydrolase</keyword>
<dbReference type="GO" id="GO:0004053">
    <property type="term" value="F:arginase activity"/>
    <property type="evidence" value="ECO:0007669"/>
    <property type="project" value="UniProtKB-EC"/>
</dbReference>
<keyword evidence="11 16" id="KW-1133">Transmembrane helix</keyword>
<evidence type="ECO:0000256" key="9">
    <source>
        <dbReference type="ARBA" id="ARBA00022723"/>
    </source>
</evidence>
<evidence type="ECO:0000256" key="8">
    <source>
        <dbReference type="ARBA" id="ARBA00022692"/>
    </source>
</evidence>
<dbReference type="EMBL" id="CAJOBP010000250">
    <property type="protein sequence ID" value="CAF4149450.1"/>
    <property type="molecule type" value="Genomic_DNA"/>
</dbReference>
<dbReference type="GO" id="GO:0006525">
    <property type="term" value="P:arginine metabolic process"/>
    <property type="evidence" value="ECO:0007669"/>
    <property type="project" value="UniProtKB-KW"/>
</dbReference>
<evidence type="ECO:0000256" key="6">
    <source>
        <dbReference type="ARBA" id="ARBA00022436"/>
    </source>
</evidence>
<dbReference type="AlphaFoldDB" id="A0A820SR91"/>
<dbReference type="Proteomes" id="UP000663851">
    <property type="component" value="Unassembled WGS sequence"/>
</dbReference>
<protein>
    <recommendedName>
        <fullName evidence="5">Arginase</fullName>
        <ecNumber evidence="4">3.5.3.1</ecNumber>
    </recommendedName>
</protein>
<evidence type="ECO:0000256" key="11">
    <source>
        <dbReference type="ARBA" id="ARBA00022989"/>
    </source>
</evidence>
<dbReference type="PANTHER" id="PTHR43782:SF3">
    <property type="entry name" value="ARGINASE"/>
    <property type="match status" value="1"/>
</dbReference>
<evidence type="ECO:0000256" key="16">
    <source>
        <dbReference type="SAM" id="Phobius"/>
    </source>
</evidence>
<evidence type="ECO:0000256" key="5">
    <source>
        <dbReference type="ARBA" id="ARBA00018123"/>
    </source>
</evidence>
<comment type="caution">
    <text evidence="19">The sequence shown here is derived from an EMBL/GenBank/DDBJ whole genome shotgun (WGS) entry which is preliminary data.</text>
</comment>
<evidence type="ECO:0000313" key="20">
    <source>
        <dbReference type="Proteomes" id="UP000663851"/>
    </source>
</evidence>
<dbReference type="CDD" id="cd09989">
    <property type="entry name" value="Arginase"/>
    <property type="match status" value="1"/>
</dbReference>
<comment type="cofactor">
    <cofactor evidence="1">
        <name>Mn(2+)</name>
        <dbReference type="ChEBI" id="CHEBI:29035"/>
    </cofactor>
</comment>
<comment type="subcellular location">
    <subcellularLocation>
        <location evidence="2">Membrane</location>
    </subcellularLocation>
</comment>
<dbReference type="EC" id="3.5.3.1" evidence="4"/>
<dbReference type="Gene3D" id="3.40.800.10">
    <property type="entry name" value="Ureohydrolase domain"/>
    <property type="match status" value="1"/>
</dbReference>
<keyword evidence="12 16" id="KW-0472">Membrane</keyword>
<dbReference type="InterPro" id="IPR017452">
    <property type="entry name" value="GPCR_Rhodpsn_7TM"/>
</dbReference>
<evidence type="ECO:0000256" key="15">
    <source>
        <dbReference type="PROSITE-ProRule" id="PRU00742"/>
    </source>
</evidence>
<dbReference type="SUPFAM" id="SSF81321">
    <property type="entry name" value="Family A G protein-coupled receptor-like"/>
    <property type="match status" value="1"/>
</dbReference>
<dbReference type="InterPro" id="IPR000276">
    <property type="entry name" value="GPCR_Rhodpsn"/>
</dbReference>
<evidence type="ECO:0000313" key="19">
    <source>
        <dbReference type="EMBL" id="CAF4457967.1"/>
    </source>
</evidence>
<dbReference type="PROSITE" id="PS51409">
    <property type="entry name" value="ARGINASE_2"/>
    <property type="match status" value="1"/>
</dbReference>
<feature type="transmembrane region" description="Helical" evidence="16">
    <location>
        <begin position="144"/>
        <end position="165"/>
    </location>
</feature>
<keyword evidence="21" id="KW-1185">Reference proteome</keyword>
<evidence type="ECO:0000256" key="10">
    <source>
        <dbReference type="ARBA" id="ARBA00022801"/>
    </source>
</evidence>
<dbReference type="GO" id="GO:0016020">
    <property type="term" value="C:membrane"/>
    <property type="evidence" value="ECO:0007669"/>
    <property type="project" value="UniProtKB-SubCell"/>
</dbReference>
<dbReference type="EMBL" id="CAJOBO010002567">
    <property type="protein sequence ID" value="CAF4457967.1"/>
    <property type="molecule type" value="Genomic_DNA"/>
</dbReference>
<comment type="catalytic activity">
    <reaction evidence="14">
        <text>L-arginine + H2O = urea + L-ornithine</text>
        <dbReference type="Rhea" id="RHEA:20569"/>
        <dbReference type="ChEBI" id="CHEBI:15377"/>
        <dbReference type="ChEBI" id="CHEBI:16199"/>
        <dbReference type="ChEBI" id="CHEBI:32682"/>
        <dbReference type="ChEBI" id="CHEBI:46911"/>
        <dbReference type="EC" id="3.5.3.1"/>
    </reaction>
</comment>
<sequence>MWNRTEFSVPIDESIILYRHPILYGAAIYALLLIIIGTIGNVLTIVVLLRPNLQRYTTMRYLIAVAVADLCSLYSWNLNLFYKHLINHYQNDLEDGSMIACRIVSFIAFVSLQLSSWYLTLVSVDRCLNIYFLLWHRQIGRTSYSIYIIFSVTTAIIFLNLHLLFLNGYQQSNCIPFEKRTCFICYARLEDRFYIFPKWEKIHLVVYNFIPFTIMFISTCFIIRRSASSANAQRRLTIDMRKDSLQCSSRRRKQRQLTRILLSVTFLFVFLTTPIMIYNVFFRNRLRNRKPLKYIVQALLLCTQYTSHAIHYSSSYSRDFIVKYIDMETHGHSEWKYIDRREIGITCVAFSGGQPRPGVDLGPEFVLKAGLIGQLNAMDFKTILTDGKEIHDYKEFFPASDEPIGIIKRPRAVGIVSKHLTDQVYQHSKAGRMALQIGGDHSMGLGTVSGIARATKERFGQDIKVIWVDAHADINTPETTETGNLHGMPLSFLIGLVKENIEGLDWVVPCLKPENIVYIGLRDVDKAEKQILKQYNIKAFSMHEIDRYGIGAVMNMTIEYLSKGDTAQSPIHLSFDIDALDPTVAASTGTPVRGGLTFREGHYICEALHETGRLVGIDIVELNPTIGHSNEDTITIGCSLIRAALGESLL</sequence>
<evidence type="ECO:0000256" key="1">
    <source>
        <dbReference type="ARBA" id="ARBA00001936"/>
    </source>
</evidence>
<evidence type="ECO:0000256" key="3">
    <source>
        <dbReference type="ARBA" id="ARBA00005098"/>
    </source>
</evidence>
<dbReference type="PROSITE" id="PS50262">
    <property type="entry name" value="G_PROTEIN_RECEP_F1_2"/>
    <property type="match status" value="1"/>
</dbReference>
<dbReference type="Pfam" id="PF00001">
    <property type="entry name" value="7tm_1"/>
    <property type="match status" value="1"/>
</dbReference>
<evidence type="ECO:0000256" key="2">
    <source>
        <dbReference type="ARBA" id="ARBA00004370"/>
    </source>
</evidence>
<dbReference type="GO" id="GO:0005634">
    <property type="term" value="C:nucleus"/>
    <property type="evidence" value="ECO:0007669"/>
    <property type="project" value="TreeGrafter"/>
</dbReference>
<evidence type="ECO:0000256" key="13">
    <source>
        <dbReference type="ARBA" id="ARBA00023211"/>
    </source>
</evidence>
<keyword evidence="13" id="KW-0464">Manganese</keyword>
<dbReference type="PROSITE" id="PS00237">
    <property type="entry name" value="G_PROTEIN_RECEP_F1_1"/>
    <property type="match status" value="1"/>
</dbReference>
<evidence type="ECO:0000259" key="17">
    <source>
        <dbReference type="PROSITE" id="PS50262"/>
    </source>
</evidence>
<evidence type="ECO:0000256" key="12">
    <source>
        <dbReference type="ARBA" id="ARBA00023136"/>
    </source>
</evidence>
<dbReference type="GO" id="GO:0004930">
    <property type="term" value="F:G protein-coupled receptor activity"/>
    <property type="evidence" value="ECO:0007669"/>
    <property type="project" value="InterPro"/>
</dbReference>
<dbReference type="PANTHER" id="PTHR43782">
    <property type="entry name" value="ARGINASE"/>
    <property type="match status" value="1"/>
</dbReference>
<evidence type="ECO:0000256" key="7">
    <source>
        <dbReference type="ARBA" id="ARBA00022503"/>
    </source>
</evidence>
<comment type="pathway">
    <text evidence="3">Nitrogen metabolism; urea cycle; L-ornithine and urea from L-arginine: step 1/1.</text>
</comment>
<dbReference type="InterPro" id="IPR006035">
    <property type="entry name" value="Ureohydrolase"/>
</dbReference>
<evidence type="ECO:0000256" key="14">
    <source>
        <dbReference type="ARBA" id="ARBA00047391"/>
    </source>
</evidence>
<feature type="transmembrane region" description="Helical" evidence="16">
    <location>
        <begin position="22"/>
        <end position="49"/>
    </location>
</feature>
<keyword evidence="6" id="KW-0835">Urea cycle</keyword>
<dbReference type="GO" id="GO:0005829">
    <property type="term" value="C:cytosol"/>
    <property type="evidence" value="ECO:0007669"/>
    <property type="project" value="TreeGrafter"/>
</dbReference>
<dbReference type="Gene3D" id="1.20.1070.10">
    <property type="entry name" value="Rhodopsin 7-helix transmembrane proteins"/>
    <property type="match status" value="1"/>
</dbReference>
<feature type="transmembrane region" description="Helical" evidence="16">
    <location>
        <begin position="202"/>
        <end position="223"/>
    </location>
</feature>
<evidence type="ECO:0000256" key="4">
    <source>
        <dbReference type="ARBA" id="ARBA00012168"/>
    </source>
</evidence>
<dbReference type="SUPFAM" id="SSF52768">
    <property type="entry name" value="Arginase/deacetylase"/>
    <property type="match status" value="1"/>
</dbReference>
<keyword evidence="9" id="KW-0479">Metal-binding</keyword>
<dbReference type="PRINTS" id="PR00116">
    <property type="entry name" value="ARGINASE"/>
</dbReference>
<reference evidence="19" key="1">
    <citation type="submission" date="2021-02" db="EMBL/GenBank/DDBJ databases">
        <authorList>
            <person name="Nowell W R."/>
        </authorList>
    </citation>
    <scope>NUCLEOTIDE SEQUENCE</scope>
</reference>
<feature type="domain" description="G-protein coupled receptors family 1 profile" evidence="17">
    <location>
        <begin position="40"/>
        <end position="312"/>
    </location>
</feature>
<proteinExistence type="inferred from homology"/>
<dbReference type="InterPro" id="IPR014033">
    <property type="entry name" value="Arginase"/>
</dbReference>
<gene>
    <name evidence="19" type="ORF">HFQ381_LOCUS24403</name>
    <name evidence="18" type="ORF">UJA718_LOCUS3377</name>
</gene>
<keyword evidence="7" id="KW-0056">Arginine metabolism</keyword>
<dbReference type="Proteomes" id="UP000663873">
    <property type="component" value="Unassembled WGS sequence"/>
</dbReference>
<organism evidence="19 20">
    <name type="scientific">Rotaria socialis</name>
    <dbReference type="NCBI Taxonomy" id="392032"/>
    <lineage>
        <taxon>Eukaryota</taxon>
        <taxon>Metazoa</taxon>
        <taxon>Spiralia</taxon>
        <taxon>Gnathifera</taxon>
        <taxon>Rotifera</taxon>
        <taxon>Eurotatoria</taxon>
        <taxon>Bdelloidea</taxon>
        <taxon>Philodinida</taxon>
        <taxon>Philodinidae</taxon>
        <taxon>Rotaria</taxon>
    </lineage>
</organism>